<dbReference type="GO" id="GO:0046872">
    <property type="term" value="F:metal ion binding"/>
    <property type="evidence" value="ECO:0007669"/>
    <property type="project" value="UniProtKB-KW"/>
</dbReference>
<name>A0A1A8N5H0_9TELE</name>
<evidence type="ECO:0000259" key="29">
    <source>
        <dbReference type="Pfam" id="PF04666"/>
    </source>
</evidence>
<evidence type="ECO:0000256" key="11">
    <source>
        <dbReference type="ARBA" id="ARBA00022968"/>
    </source>
</evidence>
<keyword evidence="7 31" id="KW-0328">Glycosyltransferase</keyword>
<comment type="catalytic activity">
    <reaction evidence="25">
        <text>an N(4)-{beta-D-GlcNAc-(1-&gt;2)-alpha-D-Man-(1-&gt;3)-[alpha-D-Man-(1-&gt;6)]-beta-D-Man-(1-&gt;4)-beta-D-GlcNAc-(1-&gt;4)-beta-D-GlcNAc}-L-asparaginyl-[protein] + UDP-N-acetyl-alpha-D-glucosamine = an N(4)-{beta-D-GlcNAc-(1-&gt;2)-[beta-D-GlcNAc-(1-&gt;4)]-alpha-D-Man-(1-&gt;3)-[alpha-D-Man-(1-&gt;6)]-beta-D-Man-(1-&gt;4)-beta-D-GlcNAc-(1-&gt;4)-beta-D-GlcNAc}-L-asparaginyl-[protein] + UDP + H(+)</text>
        <dbReference type="Rhea" id="RHEA:69615"/>
        <dbReference type="Rhea" id="RHEA-COMP:14369"/>
        <dbReference type="Rhea" id="RHEA-COMP:17732"/>
        <dbReference type="ChEBI" id="CHEBI:15378"/>
        <dbReference type="ChEBI" id="CHEBI:57705"/>
        <dbReference type="ChEBI" id="CHEBI:58223"/>
        <dbReference type="ChEBI" id="CHEBI:60615"/>
        <dbReference type="ChEBI" id="CHEBI:187873"/>
    </reaction>
    <physiologicalReaction direction="left-to-right" evidence="25">
        <dbReference type="Rhea" id="RHEA:69616"/>
    </physiologicalReaction>
</comment>
<comment type="catalytic activity">
    <reaction evidence="28">
        <text>an N(4)-{beta-D-GlcNAc-(1-&gt;2)-alpha-D-Man-(1-&gt;3)-[beta-D-GlcNAc-(1-&gt;2)-[beta-D-GlcNAc-(1-&gt;6)]-alpha-D-Man-(1-&gt;6)]-beta-D-Man-(1-&gt;4)-beta-D-GlcNAc-(1-&gt;4)-beta-D-GlcNAc}-L-asparaginyl-[protein] + UDP-N-acetyl-alpha-D-glucosamine = an N(4)-{beta-D-GlcNAc-(1-&gt;2)-[beta-D-GlcNAc-(1-&gt;4)]-alpha-D-Man-(1-&gt;3)-[beta-D-GlcNAc-(1-&gt;2)-[beta-D-GlcNAc-(1-&gt;6)]-alpha-D-Man-(1-&gt;6)]-beta-D-Man-(1-&gt;4)-beta-D-GlcNAc-(1-&gt;4)-beta-D-GlcNAc}-L-asparaginyl-[protein] + UDP + H(+)</text>
        <dbReference type="Rhea" id="RHEA:69619"/>
        <dbReference type="Rhea" id="RHEA-COMP:17733"/>
        <dbReference type="Rhea" id="RHEA-COMP:17734"/>
        <dbReference type="ChEBI" id="CHEBI:15378"/>
        <dbReference type="ChEBI" id="CHEBI:57705"/>
        <dbReference type="ChEBI" id="CHEBI:58223"/>
        <dbReference type="ChEBI" id="CHEBI:187874"/>
        <dbReference type="ChEBI" id="CHEBI:187875"/>
    </reaction>
    <physiologicalReaction direction="left-to-right" evidence="28">
        <dbReference type="Rhea" id="RHEA:69620"/>
    </physiologicalReaction>
</comment>
<reference evidence="31" key="1">
    <citation type="submission" date="2016-05" db="EMBL/GenBank/DDBJ databases">
        <authorList>
            <person name="Lavstsen T."/>
            <person name="Jespersen J.S."/>
        </authorList>
    </citation>
    <scope>NUCLEOTIDE SEQUENCE</scope>
    <source>
        <tissue evidence="31">Brain</tissue>
    </source>
</reference>
<feature type="domain" description="MGAT4 A/B/C C-terminal" evidence="30">
    <location>
        <begin position="394"/>
        <end position="534"/>
    </location>
</feature>
<evidence type="ECO:0000259" key="30">
    <source>
        <dbReference type="Pfam" id="PF23524"/>
    </source>
</evidence>
<dbReference type="Pfam" id="PF23524">
    <property type="entry name" value="MGAT4A_C"/>
    <property type="match status" value="1"/>
</dbReference>
<keyword evidence="14" id="KW-0175">Coiled coil</keyword>
<dbReference type="PANTHER" id="PTHR12062:SF4">
    <property type="entry name" value="ALPHA-1,3-MANNOSYL-GLYCOPROTEIN 4-BETA-N-ACETYLGLUCOSAMINYLTRANSFERASE A"/>
    <property type="match status" value="1"/>
</dbReference>
<proteinExistence type="inferred from homology"/>
<sequence>MRLRNGTVATALIFFTSFLSLSWYTAWQNGKEKLIAYQREFHALKERLRVAEHRTLQRSSELNNILEQFRRAIAETNSSKDALINFSDETQKLLKELTNRKPLQVPNIYHHLPHLLNNEGSLHPAVQVGLGRTGVTMVMGIPTVKRKVKSYLSETLRSLIDKLSAEEKLDCVIIVFVGETEQDYVHSVVADLEKDFSTELNSGLLEVISPPAAYYPDLTNLKETFGDSKERVRWRTKQNLDYSFLMMYAVSKGVYYVQLEDDIVAKPNYFATMKNFALQLSSEDWMILEFSQLGFIGKMFKSLDLSLIVEFMLMFYKDKPIDWLLDHIMWVKVCNPEKDAKHCDRQKANLRIRFKPSLFQHVGTHSSLAGKIQKLKDKDFGKQTLHKGHANPLAEVTTSLKTYQHFTLEKAYAGEDFFWAFTPVAGDFIRIRFFTPVRIERFFFRSGNIEHPGDKLFNTSVEVLPFDNIQAEKEALTEGREKTPKYHRTDDGFIRIGKFQSGIAEGEVDPSFGPLEAMRLSVVTDSPVWVILSEIFIKKAE</sequence>
<accession>A0A1A8N5H0</accession>
<gene>
    <name evidence="31" type="primary">MGAT4A</name>
</gene>
<feature type="domain" description="MGAT4 conserved region" evidence="29">
    <location>
        <begin position="104"/>
        <end position="380"/>
    </location>
</feature>
<evidence type="ECO:0000256" key="28">
    <source>
        <dbReference type="ARBA" id="ARBA00093244"/>
    </source>
</evidence>
<dbReference type="GO" id="GO:0000139">
    <property type="term" value="C:Golgi membrane"/>
    <property type="evidence" value="ECO:0007669"/>
    <property type="project" value="UniProtKB-SubCell"/>
</dbReference>
<evidence type="ECO:0000256" key="3">
    <source>
        <dbReference type="ARBA" id="ARBA00004613"/>
    </source>
</evidence>
<evidence type="ECO:0000256" key="5">
    <source>
        <dbReference type="ARBA" id="ARBA00009090"/>
    </source>
</evidence>
<evidence type="ECO:0000256" key="12">
    <source>
        <dbReference type="ARBA" id="ARBA00022989"/>
    </source>
</evidence>
<evidence type="ECO:0000256" key="18">
    <source>
        <dbReference type="ARBA" id="ARBA00039706"/>
    </source>
</evidence>
<keyword evidence="12" id="KW-1133">Transmembrane helix</keyword>
<dbReference type="Pfam" id="PF04666">
    <property type="entry name" value="MGAT4_cons"/>
    <property type="match status" value="1"/>
</dbReference>
<keyword evidence="15" id="KW-0472">Membrane</keyword>
<comment type="catalytic activity">
    <reaction evidence="23">
        <text>N(4)-{beta-D-GlcNAc-(1-&gt;2)-alpha-D-Man-(1-&gt;3)-[beta-D-GlcNAc-(1-&gt;2)-alpha-D-Man-(1-&gt;6)]-beta-D-Man-(1-&gt;4)-beta-D-GlcNAc-(1-&gt;4)-beta-D-GlcNAc}-L-asparaginyl-[protein] + UDP-N-acetyl-alpha-D-glucosamine = N(4)-{beta-D-GlcNAc-(1-&gt;2)-[beta-D-GlcNAc-(1-&gt;4)]-alpha-D-Man-(1-&gt;3)-[beta-D-GlcNAc-(1-&gt;2)-alpha-D-Man-(1-&gt;6)]-beta-D-Man-(1-&gt;4)-beta-D-GlcNAc-(1-&gt;4)-beta-D-GlcNAc}-L-asparaginyl-[protein] + UDP + H(+)</text>
        <dbReference type="Rhea" id="RHEA:16057"/>
        <dbReference type="Rhea" id="RHEA-COMP:13526"/>
        <dbReference type="Rhea" id="RHEA-COMP:14374"/>
        <dbReference type="ChEBI" id="CHEBI:15378"/>
        <dbReference type="ChEBI" id="CHEBI:57705"/>
        <dbReference type="ChEBI" id="CHEBI:58223"/>
        <dbReference type="ChEBI" id="CHEBI:60651"/>
        <dbReference type="ChEBI" id="CHEBI:139507"/>
        <dbReference type="EC" id="2.4.1.145"/>
    </reaction>
    <physiologicalReaction direction="left-to-right" evidence="23">
        <dbReference type="Rhea" id="RHEA:16058"/>
    </physiologicalReaction>
</comment>
<comment type="function">
    <text evidence="21">Glycosyltransferase that catalyze the transfer of GlcNAc from UDP-GlcNAc to the GlcNAcbeta1-2Manalpha1-3 arm of the core structure of N-linked glycans through a beta1-4 linkage and participates in the production of tri- and tetra-antennary N-linked sugar chains. Involved in glucose transport by mediating SLC2A2/GLUT2 glycosylation, thereby controlling cell-surface expression of SLC2A2 in pancreatic beta cells.</text>
</comment>
<evidence type="ECO:0000256" key="17">
    <source>
        <dbReference type="ARBA" id="ARBA00038913"/>
    </source>
</evidence>
<evidence type="ECO:0000256" key="20">
    <source>
        <dbReference type="ARBA" id="ARBA00043139"/>
    </source>
</evidence>
<dbReference type="EMBL" id="HAEG01000860">
    <property type="protein sequence ID" value="SBR64116.1"/>
    <property type="molecule type" value="Transcribed_RNA"/>
</dbReference>
<evidence type="ECO:0000256" key="10">
    <source>
        <dbReference type="ARBA" id="ARBA00022723"/>
    </source>
</evidence>
<comment type="similarity">
    <text evidence="5">Belongs to the glycosyltransferase 54 family.</text>
</comment>
<evidence type="ECO:0000313" key="31">
    <source>
        <dbReference type="EMBL" id="SBR64116.1"/>
    </source>
</evidence>
<comment type="pathway">
    <text evidence="4">Protein modification; protein glycosylation.</text>
</comment>
<dbReference type="GO" id="GO:0005793">
    <property type="term" value="C:endoplasmic reticulum-Golgi intermediate compartment"/>
    <property type="evidence" value="ECO:0007669"/>
    <property type="project" value="TreeGrafter"/>
</dbReference>
<evidence type="ECO:0000256" key="7">
    <source>
        <dbReference type="ARBA" id="ARBA00022676"/>
    </source>
</evidence>
<dbReference type="GO" id="GO:0008454">
    <property type="term" value="F:alpha-1,3-mannosylglycoprotein 4-beta-N-acetylglucosaminyltransferase activity"/>
    <property type="evidence" value="ECO:0007669"/>
    <property type="project" value="UniProtKB-EC"/>
</dbReference>
<dbReference type="GO" id="GO:0005795">
    <property type="term" value="C:Golgi stack"/>
    <property type="evidence" value="ECO:0007669"/>
    <property type="project" value="TreeGrafter"/>
</dbReference>
<comment type="catalytic activity">
    <reaction evidence="24">
        <text>N(4)-{beta-D-GlcNAc-(1-&gt;2)-alpha-D-Man-(1-&gt;3)-beta-D-Man-(1-&gt;4)-beta-D-GlcNAc-(1-&gt;4)-beta-D-GlcNAc}-asparaginyl-[protein] + UDP-N-acetyl-alpha-D-glucosamine = N(4)-{beta-D-GlcNAc-(1-&gt;2)-[beta-D-GlcNAc-(1-&gt;4)]-alpha-D-Man-(1-&gt;3)-beta-D-Man-(1-&gt;4)-beta-D-GlcNAc-(1-&gt;4)-beta-D-GlcNAc}-asparaginyl-[protein] + UDP + H(+)</text>
        <dbReference type="Rhea" id="RHEA:69635"/>
        <dbReference type="Rhea" id="RHEA-COMP:17741"/>
        <dbReference type="Rhea" id="RHEA-COMP:17742"/>
        <dbReference type="ChEBI" id="CHEBI:15378"/>
        <dbReference type="ChEBI" id="CHEBI:57705"/>
        <dbReference type="ChEBI" id="CHEBI:58223"/>
        <dbReference type="ChEBI" id="CHEBI:187882"/>
        <dbReference type="ChEBI" id="CHEBI:187883"/>
    </reaction>
    <physiologicalReaction direction="left-to-right" evidence="24">
        <dbReference type="Rhea" id="RHEA:69636"/>
    </physiologicalReaction>
</comment>
<keyword evidence="16" id="KW-0325">Glycoprotein</keyword>
<dbReference type="InterPro" id="IPR006759">
    <property type="entry name" value="Glyco_transf_54"/>
</dbReference>
<keyword evidence="10" id="KW-0479">Metal-binding</keyword>
<dbReference type="GO" id="GO:0005576">
    <property type="term" value="C:extracellular region"/>
    <property type="evidence" value="ECO:0007669"/>
    <property type="project" value="UniProtKB-SubCell"/>
</dbReference>
<keyword evidence="11" id="KW-0735">Signal-anchor</keyword>
<comment type="catalytic activity">
    <reaction evidence="22">
        <text>N(4)-{beta-D-GlcNAc-(1-&gt;2)-alpha-D-Man-(1-&gt;3)-[alpha-D-Man-(1-&gt;3)-{alpha-D-Man-(1-&gt;6)}-alpha-D-Man-(1-&gt;6)]-beta-D-Man-(1-&gt;4)-beta-D-GlcNAc-(1-&gt;4)-beta-D-GlcNAc}-asparaginyl-[protein] + UDP-N-acetyl-alpha-D-glucosamine = N(4)-{beta-D-GlcNAc-(1-&gt;2)-[beta-D-GlcNAc-(1-&gt;4)]-alpha-D-Man-(1-&gt;3)-[alpha-D-Man-(1-&gt;3)-{alpha-D-Man-(1-&gt;6)}-alpha-D-Man-(1-&gt;6)]-beta-D-Man-(1-&gt;4)-beta-D-GlcNAc-(1-&gt;4)-beta-D-GlcNAc}-asparaginyl-[protein] + UDP + H(+)</text>
        <dbReference type="Rhea" id="RHEA:69631"/>
        <dbReference type="Rhea" id="RHEA-COMP:17739"/>
        <dbReference type="Rhea" id="RHEA-COMP:17740"/>
        <dbReference type="ChEBI" id="CHEBI:15378"/>
        <dbReference type="ChEBI" id="CHEBI:57705"/>
        <dbReference type="ChEBI" id="CHEBI:58223"/>
        <dbReference type="ChEBI" id="CHEBI:187880"/>
        <dbReference type="ChEBI" id="CHEBI:187881"/>
    </reaction>
    <physiologicalReaction direction="left-to-right" evidence="22">
        <dbReference type="Rhea" id="RHEA:69632"/>
    </physiologicalReaction>
</comment>
<comment type="subcellular location">
    <subcellularLocation>
        <location evidence="2">Golgi apparatus membrane</location>
        <topology evidence="2">Single-pass type II membrane protein</topology>
    </subcellularLocation>
    <subcellularLocation>
        <location evidence="3">Secreted</location>
    </subcellularLocation>
</comment>
<evidence type="ECO:0000256" key="14">
    <source>
        <dbReference type="ARBA" id="ARBA00023054"/>
    </source>
</evidence>
<comment type="catalytic activity">
    <reaction evidence="26">
        <text>an N(4)-{beta-D-GlcNAc-(1-&gt;2)-alpha-D-Man-(1-&gt;3)-[beta-D-Gal-(1-&gt;4)-beta-D-GlcNAc-(1-&gt;2)-alpha-D-Man-(1-&gt;6)]-beta-D-Man-(1-&gt;4)-beta-D-GlcNAc-(1-&gt;4)-beta-D-GlcNAc}-L-asparaginyl-[protein] + UDP-N-acetyl-alpha-D-glucosamine = an N(4)-{beta-D-GlcNAc-(1-&gt;2)-[beta-D-GlcNAc-(1-&gt;4)]-alpha-D-Man-(1-&gt;3)-[beta-D-Gal-(1-&gt;4)-beta-D-GlcNAc-(1-&gt;2)-alpha-D-Man-(1-&gt;6)]-beta-D-Man-(1-&gt;4)-beta-D-GlcNAc-(1-&gt;4)-beta-D-GlcNAc}-L-asparaginyl-[protein] + UDP + H(+)</text>
        <dbReference type="Rhea" id="RHEA:69627"/>
        <dbReference type="Rhea" id="RHEA-COMP:17737"/>
        <dbReference type="Rhea" id="RHEA-COMP:17738"/>
        <dbReference type="ChEBI" id="CHEBI:15378"/>
        <dbReference type="ChEBI" id="CHEBI:57705"/>
        <dbReference type="ChEBI" id="CHEBI:58223"/>
        <dbReference type="ChEBI" id="CHEBI:187878"/>
        <dbReference type="ChEBI" id="CHEBI:187879"/>
    </reaction>
    <physiologicalReaction direction="left-to-right" evidence="26">
        <dbReference type="Rhea" id="RHEA:69628"/>
    </physiologicalReaction>
</comment>
<dbReference type="InterPro" id="IPR056576">
    <property type="entry name" value="MGAT4_A/B/C_C"/>
</dbReference>
<keyword evidence="8 31" id="KW-0808">Transferase</keyword>
<reference evidence="31" key="2">
    <citation type="submission" date="2016-06" db="EMBL/GenBank/DDBJ databases">
        <title>The genome of a short-lived fish provides insights into sex chromosome evolution and the genetic control of aging.</title>
        <authorList>
            <person name="Reichwald K."/>
            <person name="Felder M."/>
            <person name="Petzold A."/>
            <person name="Koch P."/>
            <person name="Groth M."/>
            <person name="Platzer M."/>
        </authorList>
    </citation>
    <scope>NUCLEOTIDE SEQUENCE</scope>
    <source>
        <tissue evidence="31">Brain</tissue>
    </source>
</reference>
<evidence type="ECO:0000256" key="16">
    <source>
        <dbReference type="ARBA" id="ARBA00023180"/>
    </source>
</evidence>
<evidence type="ECO:0000256" key="21">
    <source>
        <dbReference type="ARBA" id="ARBA00046033"/>
    </source>
</evidence>
<evidence type="ECO:0000256" key="4">
    <source>
        <dbReference type="ARBA" id="ARBA00004922"/>
    </source>
</evidence>
<keyword evidence="6" id="KW-0964">Secreted</keyword>
<comment type="catalytic activity">
    <reaction evidence="27">
        <text>an N(4)-{beta-D-GlcNAc-(1-&gt;2)-alpha-D-Man-(1-&gt;3)-[beta-D-GlcNAc-(1-&gt;2)-alpha-D-Man-(1-&gt;6)]-beta-D-Man-(1-&gt;4)-beta-D-GlcNAc-(1-&gt;4)-[alpha-L-Fuc-(1-&gt;6)]-beta-D-GlcNAc}-L-asparaginyl-[protein] + UDP-N-acetyl-alpha-D-glucosamine = N(4)-{beta-D-GlcNAc-(1-&gt;2)-[beta-D-GlcNAc-(1-&gt;4)]-alpha-D-Man-(1-&gt;3)-[beta-D-GlcNAc-(1-&gt;2)-alpha-D-Man-(1-&gt;6)]-beta-D-Man-(1-&gt;4)-beta-D-GlcNAc-(1-&gt;4)-[alpha-L-Fuc-(1-&gt;6)]-beta-D-GlcNAc}-asparaginyl-[protein] + UDP + H(+)</text>
        <dbReference type="Rhea" id="RHEA:69623"/>
        <dbReference type="Rhea" id="RHEA-COMP:13532"/>
        <dbReference type="Rhea" id="RHEA-COMP:18198"/>
        <dbReference type="ChEBI" id="CHEBI:15378"/>
        <dbReference type="ChEBI" id="CHEBI:57705"/>
        <dbReference type="ChEBI" id="CHEBI:58223"/>
        <dbReference type="ChEBI" id="CHEBI:137207"/>
        <dbReference type="ChEBI" id="CHEBI:187877"/>
    </reaction>
    <physiologicalReaction direction="left-to-right" evidence="27">
        <dbReference type="Rhea" id="RHEA:69624"/>
    </physiologicalReaction>
</comment>
<evidence type="ECO:0000256" key="25">
    <source>
        <dbReference type="ARBA" id="ARBA00093220"/>
    </source>
</evidence>
<evidence type="ECO:0000256" key="1">
    <source>
        <dbReference type="ARBA" id="ARBA00001968"/>
    </source>
</evidence>
<comment type="cofactor">
    <cofactor evidence="1">
        <name>a divalent metal cation</name>
        <dbReference type="ChEBI" id="CHEBI:60240"/>
    </cofactor>
</comment>
<organism evidence="31">
    <name type="scientific">Nothobranchius pienaari</name>
    <dbReference type="NCBI Taxonomy" id="704102"/>
    <lineage>
        <taxon>Eukaryota</taxon>
        <taxon>Metazoa</taxon>
        <taxon>Chordata</taxon>
        <taxon>Craniata</taxon>
        <taxon>Vertebrata</taxon>
        <taxon>Euteleostomi</taxon>
        <taxon>Actinopterygii</taxon>
        <taxon>Neopterygii</taxon>
        <taxon>Teleostei</taxon>
        <taxon>Neoteleostei</taxon>
        <taxon>Acanthomorphata</taxon>
        <taxon>Ovalentaria</taxon>
        <taxon>Atherinomorphae</taxon>
        <taxon>Cyprinodontiformes</taxon>
        <taxon>Nothobranchiidae</taxon>
        <taxon>Nothobranchius</taxon>
    </lineage>
</organism>
<dbReference type="InterPro" id="IPR057279">
    <property type="entry name" value="MGAT4"/>
</dbReference>
<evidence type="ECO:0000256" key="2">
    <source>
        <dbReference type="ARBA" id="ARBA00004323"/>
    </source>
</evidence>
<dbReference type="GO" id="GO:0005783">
    <property type="term" value="C:endoplasmic reticulum"/>
    <property type="evidence" value="ECO:0007669"/>
    <property type="project" value="TreeGrafter"/>
</dbReference>
<keyword evidence="9" id="KW-0812">Transmembrane</keyword>
<dbReference type="EC" id="2.4.1.145" evidence="17"/>
<evidence type="ECO:0000256" key="15">
    <source>
        <dbReference type="ARBA" id="ARBA00023136"/>
    </source>
</evidence>
<dbReference type="GO" id="GO:0006487">
    <property type="term" value="P:protein N-linked glycosylation"/>
    <property type="evidence" value="ECO:0007669"/>
    <property type="project" value="TreeGrafter"/>
</dbReference>
<protein>
    <recommendedName>
        <fullName evidence="18">Alpha-1,3-mannosyl-glycoprotein 4-beta-N-acetylglucosaminyltransferase A</fullName>
        <ecNumber evidence="17">2.4.1.145</ecNumber>
    </recommendedName>
    <alternativeName>
        <fullName evidence="19">N-glycosyl-oligosaccharide-glycoprotein N-acetylglucosaminyltransferase IVa</fullName>
    </alternativeName>
    <alternativeName>
        <fullName evidence="20">UDP-N-acetylglucosamine: alpha-1,3-D-mannoside beta-1,4-N-acetylglucosaminyltransferase IVa</fullName>
    </alternativeName>
</protein>
<evidence type="ECO:0000256" key="8">
    <source>
        <dbReference type="ARBA" id="ARBA00022679"/>
    </source>
</evidence>
<evidence type="ECO:0000256" key="6">
    <source>
        <dbReference type="ARBA" id="ARBA00022525"/>
    </source>
</evidence>
<dbReference type="PANTHER" id="PTHR12062">
    <property type="entry name" value="N-ACETYLGLUCOSAMINYLTRANSFERASE VI"/>
    <property type="match status" value="1"/>
</dbReference>
<evidence type="ECO:0000256" key="24">
    <source>
        <dbReference type="ARBA" id="ARBA00049146"/>
    </source>
</evidence>
<evidence type="ECO:0000256" key="22">
    <source>
        <dbReference type="ARBA" id="ARBA00047414"/>
    </source>
</evidence>
<evidence type="ECO:0000256" key="19">
    <source>
        <dbReference type="ARBA" id="ARBA00043050"/>
    </source>
</evidence>
<evidence type="ECO:0000256" key="23">
    <source>
        <dbReference type="ARBA" id="ARBA00048608"/>
    </source>
</evidence>
<dbReference type="AlphaFoldDB" id="A0A1A8N5H0"/>
<keyword evidence="13" id="KW-0333">Golgi apparatus</keyword>
<evidence type="ECO:0000256" key="9">
    <source>
        <dbReference type="ARBA" id="ARBA00022692"/>
    </source>
</evidence>
<evidence type="ECO:0000256" key="13">
    <source>
        <dbReference type="ARBA" id="ARBA00023034"/>
    </source>
</evidence>
<evidence type="ECO:0000256" key="26">
    <source>
        <dbReference type="ARBA" id="ARBA00093225"/>
    </source>
</evidence>
<evidence type="ECO:0000256" key="27">
    <source>
        <dbReference type="ARBA" id="ARBA00093235"/>
    </source>
</evidence>